<evidence type="ECO:0000256" key="1">
    <source>
        <dbReference type="ARBA" id="ARBA00023015"/>
    </source>
</evidence>
<dbReference type="PRINTS" id="PR00455">
    <property type="entry name" value="HTHTETR"/>
</dbReference>
<dbReference type="PROSITE" id="PS50977">
    <property type="entry name" value="HTH_TETR_2"/>
    <property type="match status" value="1"/>
</dbReference>
<dbReference type="PANTHER" id="PTHR30055:SF119">
    <property type="entry name" value="NALC"/>
    <property type="match status" value="1"/>
</dbReference>
<evidence type="ECO:0000313" key="7">
    <source>
        <dbReference type="Proteomes" id="UP000248395"/>
    </source>
</evidence>
<dbReference type="SUPFAM" id="SSF46689">
    <property type="entry name" value="Homeodomain-like"/>
    <property type="match status" value="1"/>
</dbReference>
<evidence type="ECO:0000256" key="2">
    <source>
        <dbReference type="ARBA" id="ARBA00023125"/>
    </source>
</evidence>
<dbReference type="InterPro" id="IPR039536">
    <property type="entry name" value="TetR_C_Proteobacteria"/>
</dbReference>
<dbReference type="EMBL" id="QJKC01000001">
    <property type="protein sequence ID" value="PXX51267.1"/>
    <property type="molecule type" value="Genomic_DNA"/>
</dbReference>
<keyword evidence="1" id="KW-0805">Transcription regulation</keyword>
<dbReference type="AlphaFoldDB" id="A0A318JRI4"/>
<feature type="DNA-binding region" description="H-T-H motif" evidence="4">
    <location>
        <begin position="29"/>
        <end position="48"/>
    </location>
</feature>
<accession>A0A318JRI4</accession>
<dbReference type="Proteomes" id="UP000248395">
    <property type="component" value="Unassembled WGS sequence"/>
</dbReference>
<dbReference type="GO" id="GO:0003700">
    <property type="term" value="F:DNA-binding transcription factor activity"/>
    <property type="evidence" value="ECO:0007669"/>
    <property type="project" value="TreeGrafter"/>
</dbReference>
<keyword evidence="3" id="KW-0804">Transcription</keyword>
<organism evidence="6 7">
    <name type="scientific">Aquitalea magnusonii</name>
    <dbReference type="NCBI Taxonomy" id="332411"/>
    <lineage>
        <taxon>Bacteria</taxon>
        <taxon>Pseudomonadati</taxon>
        <taxon>Pseudomonadota</taxon>
        <taxon>Betaproteobacteria</taxon>
        <taxon>Neisseriales</taxon>
        <taxon>Chromobacteriaceae</taxon>
        <taxon>Aquitalea</taxon>
    </lineage>
</organism>
<dbReference type="RefSeq" id="WP_082693535.1">
    <property type="nucleotide sequence ID" value="NZ_LNQU01000101.1"/>
</dbReference>
<evidence type="ECO:0000256" key="3">
    <source>
        <dbReference type="ARBA" id="ARBA00023163"/>
    </source>
</evidence>
<evidence type="ECO:0000259" key="5">
    <source>
        <dbReference type="PROSITE" id="PS50977"/>
    </source>
</evidence>
<dbReference type="Pfam" id="PF00440">
    <property type="entry name" value="TetR_N"/>
    <property type="match status" value="1"/>
</dbReference>
<dbReference type="OrthoDB" id="8595767at2"/>
<dbReference type="InterPro" id="IPR009057">
    <property type="entry name" value="Homeodomain-like_sf"/>
</dbReference>
<keyword evidence="7" id="KW-1185">Reference proteome</keyword>
<name>A0A318JRI4_9NEIS</name>
<reference evidence="6 7" key="1">
    <citation type="submission" date="2018-05" db="EMBL/GenBank/DDBJ databases">
        <title>Genomic Encyclopedia of Type Strains, Phase IV (KMG-IV): sequencing the most valuable type-strain genomes for metagenomic binning, comparative biology and taxonomic classification.</title>
        <authorList>
            <person name="Goeker M."/>
        </authorList>
    </citation>
    <scope>NUCLEOTIDE SEQUENCE [LARGE SCALE GENOMIC DNA]</scope>
    <source>
        <strain evidence="6 7">DSM 25134</strain>
    </source>
</reference>
<evidence type="ECO:0000256" key="4">
    <source>
        <dbReference type="PROSITE-ProRule" id="PRU00335"/>
    </source>
</evidence>
<protein>
    <submittedName>
        <fullName evidence="6">TetR family transcriptional regulator</fullName>
    </submittedName>
</protein>
<feature type="domain" description="HTH tetR-type" evidence="5">
    <location>
        <begin position="6"/>
        <end position="66"/>
    </location>
</feature>
<dbReference type="PANTHER" id="PTHR30055">
    <property type="entry name" value="HTH-TYPE TRANSCRIPTIONAL REGULATOR RUTR"/>
    <property type="match status" value="1"/>
</dbReference>
<dbReference type="FunFam" id="1.10.10.60:FF:000141">
    <property type="entry name" value="TetR family transcriptional regulator"/>
    <property type="match status" value="1"/>
</dbReference>
<dbReference type="GO" id="GO:0000976">
    <property type="term" value="F:transcription cis-regulatory region binding"/>
    <property type="evidence" value="ECO:0007669"/>
    <property type="project" value="TreeGrafter"/>
</dbReference>
<evidence type="ECO:0000313" key="6">
    <source>
        <dbReference type="EMBL" id="PXX51267.1"/>
    </source>
</evidence>
<comment type="caution">
    <text evidence="6">The sequence shown here is derived from an EMBL/GenBank/DDBJ whole genome shotgun (WGS) entry which is preliminary data.</text>
</comment>
<dbReference type="InterPro" id="IPR050109">
    <property type="entry name" value="HTH-type_TetR-like_transc_reg"/>
</dbReference>
<dbReference type="Pfam" id="PF14246">
    <property type="entry name" value="TetR_C_7"/>
    <property type="match status" value="1"/>
</dbReference>
<proteinExistence type="predicted"/>
<dbReference type="Gene3D" id="1.10.357.10">
    <property type="entry name" value="Tetracycline Repressor, domain 2"/>
    <property type="match status" value="1"/>
</dbReference>
<gene>
    <name evidence="6" type="ORF">DFR38_101329</name>
</gene>
<sequence length="199" mass="22164">MRTKSEERRQHMVATAAEVFLQRGYEATSMAEICSRVGGSKATLYGYFKSKEELFLSVMKMLAEERMSQAYARLVPGGDIVASLQAFAENYLQVILGPDLMAMRGIIVGELVRAGAAQQFYDAGPRQGWNKVAAYLEAEMTAGRLRQADGWVAAMHLLSLVQAEYQQTFMIGVVSEDELSLLQERVTRGVQVFMAWYGV</sequence>
<dbReference type="Gene3D" id="1.10.10.60">
    <property type="entry name" value="Homeodomain-like"/>
    <property type="match status" value="1"/>
</dbReference>
<dbReference type="InterPro" id="IPR001647">
    <property type="entry name" value="HTH_TetR"/>
</dbReference>
<keyword evidence="2 4" id="KW-0238">DNA-binding</keyword>